<protein>
    <submittedName>
        <fullName evidence="3">Uncharacterized protein</fullName>
    </submittedName>
</protein>
<sequence>MKELERFKDVEDVKEQLNKMEKSLQKYGKENMEQKVKKFTRDILDYQYGQVYTFSKKYDSLRSKGKLETSKSRFLSDNSSDPGCSADEAVEEKIDFQKELCLVRMTTHQGGRIGQQKGLEEEIWDKEGQGKEDKERTGGDKRTD</sequence>
<name>A0AAV7WU88_PLEWA</name>
<gene>
    <name evidence="3" type="ORF">NDU88_004058</name>
</gene>
<dbReference type="EMBL" id="JANPWB010000001">
    <property type="protein sequence ID" value="KAJ1216456.1"/>
    <property type="molecule type" value="Genomic_DNA"/>
</dbReference>
<feature type="coiled-coil region" evidence="1">
    <location>
        <begin position="10"/>
        <end position="37"/>
    </location>
</feature>
<feature type="region of interest" description="Disordered" evidence="2">
    <location>
        <begin position="108"/>
        <end position="144"/>
    </location>
</feature>
<evidence type="ECO:0000256" key="2">
    <source>
        <dbReference type="SAM" id="MobiDB-lite"/>
    </source>
</evidence>
<keyword evidence="1" id="KW-0175">Coiled coil</keyword>
<evidence type="ECO:0000313" key="4">
    <source>
        <dbReference type="Proteomes" id="UP001066276"/>
    </source>
</evidence>
<organism evidence="3 4">
    <name type="scientific">Pleurodeles waltl</name>
    <name type="common">Iberian ribbed newt</name>
    <dbReference type="NCBI Taxonomy" id="8319"/>
    <lineage>
        <taxon>Eukaryota</taxon>
        <taxon>Metazoa</taxon>
        <taxon>Chordata</taxon>
        <taxon>Craniata</taxon>
        <taxon>Vertebrata</taxon>
        <taxon>Euteleostomi</taxon>
        <taxon>Amphibia</taxon>
        <taxon>Batrachia</taxon>
        <taxon>Caudata</taxon>
        <taxon>Salamandroidea</taxon>
        <taxon>Salamandridae</taxon>
        <taxon>Pleurodelinae</taxon>
        <taxon>Pleurodeles</taxon>
    </lineage>
</organism>
<dbReference type="Proteomes" id="UP001066276">
    <property type="component" value="Chromosome 1_1"/>
</dbReference>
<reference evidence="3" key="1">
    <citation type="journal article" date="2022" name="bioRxiv">
        <title>Sequencing and chromosome-scale assembly of the giantPleurodeles waltlgenome.</title>
        <authorList>
            <person name="Brown T."/>
            <person name="Elewa A."/>
            <person name="Iarovenko S."/>
            <person name="Subramanian E."/>
            <person name="Araus A.J."/>
            <person name="Petzold A."/>
            <person name="Susuki M."/>
            <person name="Suzuki K.-i.T."/>
            <person name="Hayashi T."/>
            <person name="Toyoda A."/>
            <person name="Oliveira C."/>
            <person name="Osipova E."/>
            <person name="Leigh N.D."/>
            <person name="Simon A."/>
            <person name="Yun M.H."/>
        </authorList>
    </citation>
    <scope>NUCLEOTIDE SEQUENCE</scope>
    <source>
        <strain evidence="3">20211129_DDA</strain>
        <tissue evidence="3">Liver</tissue>
    </source>
</reference>
<accession>A0AAV7WU88</accession>
<keyword evidence="4" id="KW-1185">Reference proteome</keyword>
<dbReference type="AlphaFoldDB" id="A0AAV7WU88"/>
<proteinExistence type="predicted"/>
<evidence type="ECO:0000256" key="1">
    <source>
        <dbReference type="SAM" id="Coils"/>
    </source>
</evidence>
<comment type="caution">
    <text evidence="3">The sequence shown here is derived from an EMBL/GenBank/DDBJ whole genome shotgun (WGS) entry which is preliminary data.</text>
</comment>
<evidence type="ECO:0000313" key="3">
    <source>
        <dbReference type="EMBL" id="KAJ1216456.1"/>
    </source>
</evidence>
<feature type="compositionally biased region" description="Basic and acidic residues" evidence="2">
    <location>
        <begin position="125"/>
        <end position="144"/>
    </location>
</feature>